<feature type="domain" description="DNA polymerase III beta sliding clamp C-terminal" evidence="13">
    <location>
        <begin position="247"/>
        <end position="366"/>
    </location>
</feature>
<keyword evidence="4 10" id="KW-0963">Cytoplasm</keyword>
<dbReference type="InterPro" id="IPR001001">
    <property type="entry name" value="DNA_polIII_beta"/>
</dbReference>
<dbReference type="PANTHER" id="PTHR30478">
    <property type="entry name" value="DNA POLYMERASE III SUBUNIT BETA"/>
    <property type="match status" value="1"/>
</dbReference>
<evidence type="ECO:0000256" key="2">
    <source>
        <dbReference type="ARBA" id="ARBA00010752"/>
    </source>
</evidence>
<evidence type="ECO:0000259" key="12">
    <source>
        <dbReference type="Pfam" id="PF02767"/>
    </source>
</evidence>
<dbReference type="Gene3D" id="3.70.10.10">
    <property type="match status" value="1"/>
</dbReference>
<evidence type="ECO:0000256" key="7">
    <source>
        <dbReference type="ARBA" id="ARBA00022705"/>
    </source>
</evidence>
<accession>A0ABS9A7L4</accession>
<dbReference type="InterPro" id="IPR022635">
    <property type="entry name" value="DNA_polIII_beta_C"/>
</dbReference>
<evidence type="ECO:0000259" key="13">
    <source>
        <dbReference type="Pfam" id="PF02768"/>
    </source>
</evidence>
<dbReference type="Pfam" id="PF02767">
    <property type="entry name" value="DNA_pol3_beta_2"/>
    <property type="match status" value="1"/>
</dbReference>
<gene>
    <name evidence="14" type="primary">dnaN</name>
    <name evidence="14" type="ORF">HOP53_18310</name>
</gene>
<evidence type="ECO:0000256" key="8">
    <source>
        <dbReference type="ARBA" id="ARBA00022932"/>
    </source>
</evidence>
<comment type="similarity">
    <text evidence="2 10">Belongs to the beta sliding clamp family.</text>
</comment>
<keyword evidence="9" id="KW-0238">DNA-binding</keyword>
<evidence type="ECO:0000256" key="1">
    <source>
        <dbReference type="ARBA" id="ARBA00004496"/>
    </source>
</evidence>
<dbReference type="CDD" id="cd00140">
    <property type="entry name" value="beta_clamp"/>
    <property type="match status" value="1"/>
</dbReference>
<dbReference type="RefSeq" id="WP_234271339.1">
    <property type="nucleotide sequence ID" value="NZ_JABFTX010000004.1"/>
</dbReference>
<evidence type="ECO:0000256" key="6">
    <source>
        <dbReference type="ARBA" id="ARBA00022695"/>
    </source>
</evidence>
<dbReference type="PIRSF" id="PIRSF000804">
    <property type="entry name" value="DNA_pol_III_b"/>
    <property type="match status" value="1"/>
</dbReference>
<evidence type="ECO:0000256" key="10">
    <source>
        <dbReference type="PIRNR" id="PIRNR000804"/>
    </source>
</evidence>
<dbReference type="Proteomes" id="UP001320168">
    <property type="component" value="Unassembled WGS sequence"/>
</dbReference>
<dbReference type="InterPro" id="IPR022637">
    <property type="entry name" value="DNA_polIII_beta_cen"/>
</dbReference>
<evidence type="ECO:0000256" key="5">
    <source>
        <dbReference type="ARBA" id="ARBA00022679"/>
    </source>
</evidence>
<keyword evidence="15" id="KW-1185">Reference proteome</keyword>
<dbReference type="PANTHER" id="PTHR30478:SF0">
    <property type="entry name" value="BETA SLIDING CLAMP"/>
    <property type="match status" value="1"/>
</dbReference>
<keyword evidence="7 10" id="KW-0235">DNA replication</keyword>
<dbReference type="Pfam" id="PF00712">
    <property type="entry name" value="DNA_pol3_beta"/>
    <property type="match status" value="1"/>
</dbReference>
<keyword evidence="8 10" id="KW-0239">DNA-directed DNA polymerase</keyword>
<dbReference type="GO" id="GO:0003887">
    <property type="term" value="F:DNA-directed DNA polymerase activity"/>
    <property type="evidence" value="ECO:0007669"/>
    <property type="project" value="UniProtKB-EC"/>
</dbReference>
<dbReference type="InterPro" id="IPR022634">
    <property type="entry name" value="DNA_polIII_beta_N"/>
</dbReference>
<comment type="caution">
    <text evidence="14">The sequence shown here is derived from an EMBL/GenBank/DDBJ whole genome shotgun (WGS) entry which is preliminary data.</text>
</comment>
<sequence>MRFSITREALLRPLALVAGVVERRQTLPVLSNVLIQVDQDQVALTGTDLEVELIGRTAASLVEVPGAITVPARKLMDICKSLPDQAELQFSLEDGRAVLRSGRSRFTLSTLPVAEFPNIEDSAGDVELSLPRGTLKHLIDATSFAMAQQDVRYYLNGMLLELRSGLVRTVATDGHRLAVCSRSAEIQVEPARKLIVPRKGVLELVRLLDDSDEPVTLTLSASHVRAHTGDFTFTSKLVDGKFPDYERVVPRGGDKVFIAERAELRQVLSRTSILSNEKYRGVRLHLQEGNLQVMANNPEQEEAEENVAVEYGGDSLEIGFNVGYLIDVLNVIGEDRVQMTLADSNSSALMEEPGGGDAMYVVMPMRL</sequence>
<evidence type="ECO:0000259" key="11">
    <source>
        <dbReference type="Pfam" id="PF00712"/>
    </source>
</evidence>
<name>A0ABS9A7L4_9GAMM</name>
<dbReference type="SUPFAM" id="SSF55979">
    <property type="entry name" value="DNA clamp"/>
    <property type="match status" value="3"/>
</dbReference>
<organism evidence="14 15">
    <name type="scientific">Billgrantia ethanolica</name>
    <dbReference type="NCBI Taxonomy" id="2733486"/>
    <lineage>
        <taxon>Bacteria</taxon>
        <taxon>Pseudomonadati</taxon>
        <taxon>Pseudomonadota</taxon>
        <taxon>Gammaproteobacteria</taxon>
        <taxon>Oceanospirillales</taxon>
        <taxon>Halomonadaceae</taxon>
        <taxon>Billgrantia</taxon>
    </lineage>
</organism>
<protein>
    <recommendedName>
        <fullName evidence="3 10">Beta sliding clamp</fullName>
    </recommendedName>
</protein>
<evidence type="ECO:0000256" key="4">
    <source>
        <dbReference type="ARBA" id="ARBA00022490"/>
    </source>
</evidence>
<proteinExistence type="inferred from homology"/>
<dbReference type="NCBIfam" id="TIGR00663">
    <property type="entry name" value="dnan"/>
    <property type="match status" value="1"/>
</dbReference>
<feature type="domain" description="DNA polymerase III beta sliding clamp N-terminal" evidence="11">
    <location>
        <begin position="1"/>
        <end position="119"/>
    </location>
</feature>
<evidence type="ECO:0000256" key="9">
    <source>
        <dbReference type="ARBA" id="ARBA00023125"/>
    </source>
</evidence>
<keyword evidence="6 10" id="KW-0548">Nucleotidyltransferase</keyword>
<evidence type="ECO:0000313" key="15">
    <source>
        <dbReference type="Proteomes" id="UP001320168"/>
    </source>
</evidence>
<feature type="domain" description="DNA polymerase III beta sliding clamp central" evidence="12">
    <location>
        <begin position="130"/>
        <end position="244"/>
    </location>
</feature>
<comment type="subcellular location">
    <subcellularLocation>
        <location evidence="1 10">Cytoplasm</location>
    </subcellularLocation>
</comment>
<dbReference type="Gene3D" id="3.10.150.10">
    <property type="entry name" value="DNA Polymerase III, subunit A, domain 2"/>
    <property type="match status" value="1"/>
</dbReference>
<dbReference type="EMBL" id="JABFTX010000004">
    <property type="protein sequence ID" value="MCE8004788.1"/>
    <property type="molecule type" value="Genomic_DNA"/>
</dbReference>
<keyword evidence="5 10" id="KW-0808">Transferase</keyword>
<evidence type="ECO:0000256" key="3">
    <source>
        <dbReference type="ARBA" id="ARBA00021035"/>
    </source>
</evidence>
<dbReference type="SMART" id="SM00480">
    <property type="entry name" value="POL3Bc"/>
    <property type="match status" value="1"/>
</dbReference>
<comment type="subunit">
    <text evidence="10">Forms a ring-shaped head-to-tail homodimer around DNA.</text>
</comment>
<reference evidence="14 15" key="1">
    <citation type="journal article" date="2021" name="Front. Microbiol.">
        <title>Aerobic Denitrification and Heterotrophic Sulfur Oxidation in the Genus Halomonas Revealed by Six Novel Species Characterizations and Genome-Based Analysis.</title>
        <authorList>
            <person name="Wang L."/>
            <person name="Shao Z."/>
        </authorList>
    </citation>
    <scope>NUCLEOTIDE SEQUENCE [LARGE SCALE GENOMIC DNA]</scope>
    <source>
        <strain evidence="14 15">MCCC 1A11081</strain>
    </source>
</reference>
<dbReference type="InterPro" id="IPR046938">
    <property type="entry name" value="DNA_clamp_sf"/>
</dbReference>
<comment type="function">
    <text evidence="10">Confers DNA tethering and processivity to DNA polymerases and other proteins. Acts as a clamp, forming a ring around DNA (a reaction catalyzed by the clamp-loading complex) which diffuses in an ATP-independent manner freely and bidirectionally along dsDNA. Initially characterized for its ability to contact the catalytic subunit of DNA polymerase III (Pol III), a complex, multichain enzyme responsible for most of the replicative synthesis in bacteria; Pol III exhibits 3'-5' exonuclease proofreading activity. The beta chain is required for initiation of replication as well as for processivity of DNA replication.</text>
</comment>
<evidence type="ECO:0000313" key="14">
    <source>
        <dbReference type="EMBL" id="MCE8004788.1"/>
    </source>
</evidence>
<dbReference type="Pfam" id="PF02768">
    <property type="entry name" value="DNA_pol3_beta_3"/>
    <property type="match status" value="1"/>
</dbReference>